<dbReference type="RefSeq" id="WP_277551106.1">
    <property type="nucleotide sequence ID" value="NZ_JARAMH010000007.1"/>
</dbReference>
<comment type="caution">
    <text evidence="2">The sequence shown here is derived from an EMBL/GenBank/DDBJ whole genome shotgun (WGS) entry which is preliminary data.</text>
</comment>
<evidence type="ECO:0000313" key="2">
    <source>
        <dbReference type="EMBL" id="MFC4903805.1"/>
    </source>
</evidence>
<evidence type="ECO:0000313" key="3">
    <source>
        <dbReference type="Proteomes" id="UP001595797"/>
    </source>
</evidence>
<dbReference type="Proteomes" id="UP001595797">
    <property type="component" value="Unassembled WGS sequence"/>
</dbReference>
<name>A0ABV9TK40_9MICC</name>
<feature type="domain" description="IrrE N-terminal-like" evidence="1">
    <location>
        <begin position="11"/>
        <end position="96"/>
    </location>
</feature>
<protein>
    <submittedName>
        <fullName evidence="2">ImmA/IrrE family metallo-endopeptidase</fullName>
    </submittedName>
</protein>
<reference evidence="3" key="1">
    <citation type="journal article" date="2019" name="Int. J. Syst. Evol. Microbiol.">
        <title>The Global Catalogue of Microorganisms (GCM) 10K type strain sequencing project: providing services to taxonomists for standard genome sequencing and annotation.</title>
        <authorList>
            <consortium name="The Broad Institute Genomics Platform"/>
            <consortium name="The Broad Institute Genome Sequencing Center for Infectious Disease"/>
            <person name="Wu L."/>
            <person name="Ma J."/>
        </authorList>
    </citation>
    <scope>NUCLEOTIDE SEQUENCE [LARGE SCALE GENOMIC DNA]</scope>
    <source>
        <strain evidence="3">CGMCC 4.6946</strain>
    </source>
</reference>
<dbReference type="EMBL" id="JBHSIW010000011">
    <property type="protein sequence ID" value="MFC4903805.1"/>
    <property type="molecule type" value="Genomic_DNA"/>
</dbReference>
<evidence type="ECO:0000259" key="1">
    <source>
        <dbReference type="Pfam" id="PF06114"/>
    </source>
</evidence>
<gene>
    <name evidence="2" type="ORF">ACFPCS_09545</name>
</gene>
<keyword evidence="3" id="KW-1185">Reference proteome</keyword>
<organism evidence="2 3">
    <name type="scientific">Kocuria oceani</name>
    <dbReference type="NCBI Taxonomy" id="988827"/>
    <lineage>
        <taxon>Bacteria</taxon>
        <taxon>Bacillati</taxon>
        <taxon>Actinomycetota</taxon>
        <taxon>Actinomycetes</taxon>
        <taxon>Micrococcales</taxon>
        <taxon>Micrococcaceae</taxon>
        <taxon>Kocuria</taxon>
    </lineage>
</organism>
<dbReference type="InterPro" id="IPR010359">
    <property type="entry name" value="IrrE_HExxH"/>
</dbReference>
<sequence>MTLERLSAVTDGHSTIWLDDRLTETEARCALAHELVHLELGHIGHQPQAVEEKVREDAARRLLPLQALYTHRHWQGRLYGLAEDLGVTEAVLTDRLRWLTQEERLLLGLLFWGPGES</sequence>
<dbReference type="Pfam" id="PF06114">
    <property type="entry name" value="Peptidase_M78"/>
    <property type="match status" value="1"/>
</dbReference>
<accession>A0ABV9TK40</accession>
<proteinExistence type="predicted"/>